<evidence type="ECO:0000313" key="1">
    <source>
        <dbReference type="EMBL" id="MFC4128898.1"/>
    </source>
</evidence>
<dbReference type="RefSeq" id="WP_378554778.1">
    <property type="nucleotide sequence ID" value="NZ_JBHSBA010000016.1"/>
</dbReference>
<comment type="caution">
    <text evidence="1">The sequence shown here is derived from an EMBL/GenBank/DDBJ whole genome shotgun (WGS) entry which is preliminary data.</text>
</comment>
<sequence>MSRAQDARPFGQCRYCNKQAYRSRKDARLAGKRRFKGEHIQAYPCPHIDSAWHIGHSAPEVVSGKYTRDEYYGPNGAGRAIFHRKPAERVRDAA</sequence>
<dbReference type="Proteomes" id="UP001595767">
    <property type="component" value="Unassembled WGS sequence"/>
</dbReference>
<dbReference type="EMBL" id="JBHSBA010000016">
    <property type="protein sequence ID" value="MFC4128898.1"/>
    <property type="molecule type" value="Genomic_DNA"/>
</dbReference>
<protein>
    <recommendedName>
        <fullName evidence="3">HNH endonuclease</fullName>
    </recommendedName>
</protein>
<name>A0ABV8LFA3_9NOCA</name>
<gene>
    <name evidence="1" type="ORF">ACFOW8_28585</name>
</gene>
<organism evidence="1 2">
    <name type="scientific">Nocardia rhizosphaerae</name>
    <dbReference type="NCBI Taxonomy" id="1691571"/>
    <lineage>
        <taxon>Bacteria</taxon>
        <taxon>Bacillati</taxon>
        <taxon>Actinomycetota</taxon>
        <taxon>Actinomycetes</taxon>
        <taxon>Mycobacteriales</taxon>
        <taxon>Nocardiaceae</taxon>
        <taxon>Nocardia</taxon>
    </lineage>
</organism>
<evidence type="ECO:0000313" key="2">
    <source>
        <dbReference type="Proteomes" id="UP001595767"/>
    </source>
</evidence>
<proteinExistence type="predicted"/>
<reference evidence="2" key="1">
    <citation type="journal article" date="2019" name="Int. J. Syst. Evol. Microbiol.">
        <title>The Global Catalogue of Microorganisms (GCM) 10K type strain sequencing project: providing services to taxonomists for standard genome sequencing and annotation.</title>
        <authorList>
            <consortium name="The Broad Institute Genomics Platform"/>
            <consortium name="The Broad Institute Genome Sequencing Center for Infectious Disease"/>
            <person name="Wu L."/>
            <person name="Ma J."/>
        </authorList>
    </citation>
    <scope>NUCLEOTIDE SEQUENCE [LARGE SCALE GENOMIC DNA]</scope>
    <source>
        <strain evidence="2">CGMCC 4.7204</strain>
    </source>
</reference>
<accession>A0ABV8LFA3</accession>
<keyword evidence="2" id="KW-1185">Reference proteome</keyword>
<evidence type="ECO:0008006" key="3">
    <source>
        <dbReference type="Google" id="ProtNLM"/>
    </source>
</evidence>